<dbReference type="PROSITE" id="PS51706">
    <property type="entry name" value="G_ENGB"/>
    <property type="match status" value="1"/>
</dbReference>
<proteinExistence type="inferred from homology"/>
<dbReference type="NCBIfam" id="TIGR03598">
    <property type="entry name" value="GTPase_YsxC"/>
    <property type="match status" value="1"/>
</dbReference>
<evidence type="ECO:0000313" key="12">
    <source>
        <dbReference type="EMBL" id="GFM33876.1"/>
    </source>
</evidence>
<name>A0A7J0BJJ1_9BACT</name>
<dbReference type="PANTHER" id="PTHR11649">
    <property type="entry name" value="MSS1/TRME-RELATED GTP-BINDING PROTEIN"/>
    <property type="match status" value="1"/>
</dbReference>
<evidence type="ECO:0000256" key="6">
    <source>
        <dbReference type="ARBA" id="ARBA00022842"/>
    </source>
</evidence>
<keyword evidence="4" id="KW-0479">Metal-binding</keyword>
<dbReference type="SUPFAM" id="SSF52540">
    <property type="entry name" value="P-loop containing nucleoside triphosphate hydrolases"/>
    <property type="match status" value="1"/>
</dbReference>
<dbReference type="InterPro" id="IPR030393">
    <property type="entry name" value="G_ENGB_dom"/>
</dbReference>
<dbReference type="HAMAP" id="MF_00321">
    <property type="entry name" value="GTPase_EngB"/>
    <property type="match status" value="1"/>
</dbReference>
<keyword evidence="5 10" id="KW-0547">Nucleotide-binding</keyword>
<keyword evidence="9 10" id="KW-0131">Cell cycle</keyword>
<evidence type="ECO:0000259" key="11">
    <source>
        <dbReference type="PROSITE" id="PS51706"/>
    </source>
</evidence>
<dbReference type="GO" id="GO:0000917">
    <property type="term" value="P:division septum assembly"/>
    <property type="evidence" value="ECO:0007669"/>
    <property type="project" value="UniProtKB-KW"/>
</dbReference>
<dbReference type="EMBL" id="BLVO01000013">
    <property type="protein sequence ID" value="GFM33876.1"/>
    <property type="molecule type" value="Genomic_DNA"/>
</dbReference>
<reference evidence="12 13" key="1">
    <citation type="submission" date="2020-05" db="EMBL/GenBank/DDBJ databases">
        <title>Draft genome sequence of Desulfovibrio sp. strain HN2T.</title>
        <authorList>
            <person name="Ueno A."/>
            <person name="Tamazawa S."/>
            <person name="Tamamura S."/>
            <person name="Murakami T."/>
            <person name="Kiyama T."/>
            <person name="Inomata H."/>
            <person name="Amano Y."/>
            <person name="Miyakawa K."/>
            <person name="Tamaki H."/>
            <person name="Naganuma T."/>
            <person name="Kaneko K."/>
        </authorList>
    </citation>
    <scope>NUCLEOTIDE SEQUENCE [LARGE SCALE GENOMIC DNA]</scope>
    <source>
        <strain evidence="12 13">HN2</strain>
    </source>
</reference>
<comment type="caution">
    <text evidence="12">The sequence shown here is derived from an EMBL/GenBank/DDBJ whole genome shotgun (WGS) entry which is preliminary data.</text>
</comment>
<dbReference type="InterPro" id="IPR019987">
    <property type="entry name" value="GTP-bd_ribosome_bio_YsxC"/>
</dbReference>
<organism evidence="12 13">
    <name type="scientific">Desulfovibrio subterraneus</name>
    <dbReference type="NCBI Taxonomy" id="2718620"/>
    <lineage>
        <taxon>Bacteria</taxon>
        <taxon>Pseudomonadati</taxon>
        <taxon>Thermodesulfobacteriota</taxon>
        <taxon>Desulfovibrionia</taxon>
        <taxon>Desulfovibrionales</taxon>
        <taxon>Desulfovibrionaceae</taxon>
        <taxon>Desulfovibrio</taxon>
    </lineage>
</organism>
<comment type="function">
    <text evidence="10">Necessary for normal cell division and for the maintenance of normal septation.</text>
</comment>
<dbReference type="CDD" id="cd01876">
    <property type="entry name" value="YihA_EngB"/>
    <property type="match status" value="1"/>
</dbReference>
<evidence type="ECO:0000256" key="9">
    <source>
        <dbReference type="ARBA" id="ARBA00023306"/>
    </source>
</evidence>
<keyword evidence="13" id="KW-1185">Reference proteome</keyword>
<dbReference type="InterPro" id="IPR027417">
    <property type="entry name" value="P-loop_NTPase"/>
</dbReference>
<gene>
    <name evidence="10 12" type="primary">engB</name>
    <name evidence="12" type="ORF">DSM101010T_22410</name>
</gene>
<dbReference type="Pfam" id="PF01926">
    <property type="entry name" value="MMR_HSR1"/>
    <property type="match status" value="1"/>
</dbReference>
<dbReference type="GO" id="GO:0005525">
    <property type="term" value="F:GTP binding"/>
    <property type="evidence" value="ECO:0007669"/>
    <property type="project" value="UniProtKB-UniRule"/>
</dbReference>
<sequence>MQPQLILEDTIYTLEQLQNVQAPQIALAGRSNVGKSSLINALAGRKKLARISATPGKTQSINYYRVEPWGFYLVDLPGYGYAKASKSDREKWAKLINAYLVGTSSLKALAVLLDCRIPPQKLDIDLTAYARSIKIPLLPVLTKADKCKQKERSAKQAEWARLLEGVKPIISSSSSGLGINALWDAMKLYALGPQAEDEAETHSSAE</sequence>
<evidence type="ECO:0000313" key="13">
    <source>
        <dbReference type="Proteomes" id="UP000503840"/>
    </source>
</evidence>
<evidence type="ECO:0000256" key="4">
    <source>
        <dbReference type="ARBA" id="ARBA00022723"/>
    </source>
</evidence>
<dbReference type="InterPro" id="IPR006073">
    <property type="entry name" value="GTP-bd"/>
</dbReference>
<evidence type="ECO:0000256" key="3">
    <source>
        <dbReference type="ARBA" id="ARBA00022618"/>
    </source>
</evidence>
<evidence type="ECO:0000256" key="1">
    <source>
        <dbReference type="ARBA" id="ARBA00001946"/>
    </source>
</evidence>
<comment type="similarity">
    <text evidence="2 10">Belongs to the TRAFAC class TrmE-Era-EngA-EngB-Septin-like GTPase superfamily. EngB GTPase family.</text>
</comment>
<dbReference type="GO" id="GO:0046872">
    <property type="term" value="F:metal ion binding"/>
    <property type="evidence" value="ECO:0007669"/>
    <property type="project" value="UniProtKB-KW"/>
</dbReference>
<evidence type="ECO:0000256" key="10">
    <source>
        <dbReference type="HAMAP-Rule" id="MF_00321"/>
    </source>
</evidence>
<keyword evidence="3 10" id="KW-0132">Cell division</keyword>
<comment type="cofactor">
    <cofactor evidence="1">
        <name>Mg(2+)</name>
        <dbReference type="ChEBI" id="CHEBI:18420"/>
    </cofactor>
</comment>
<dbReference type="RefSeq" id="WP_174405528.1">
    <property type="nucleotide sequence ID" value="NZ_BLVO01000013.1"/>
</dbReference>
<dbReference type="PANTHER" id="PTHR11649:SF13">
    <property type="entry name" value="ENGB-TYPE G DOMAIN-CONTAINING PROTEIN"/>
    <property type="match status" value="1"/>
</dbReference>
<keyword evidence="7 10" id="KW-0342">GTP-binding</keyword>
<accession>A0A7J0BJJ1</accession>
<evidence type="ECO:0000256" key="7">
    <source>
        <dbReference type="ARBA" id="ARBA00023134"/>
    </source>
</evidence>
<evidence type="ECO:0000256" key="2">
    <source>
        <dbReference type="ARBA" id="ARBA00009638"/>
    </source>
</evidence>
<protein>
    <recommendedName>
        <fullName evidence="10">Probable GTP-binding protein EngB</fullName>
    </recommendedName>
</protein>
<dbReference type="Proteomes" id="UP000503840">
    <property type="component" value="Unassembled WGS sequence"/>
</dbReference>
<dbReference type="GO" id="GO:0005829">
    <property type="term" value="C:cytosol"/>
    <property type="evidence" value="ECO:0007669"/>
    <property type="project" value="TreeGrafter"/>
</dbReference>
<feature type="domain" description="EngB-type G" evidence="11">
    <location>
        <begin position="21"/>
        <end position="192"/>
    </location>
</feature>
<keyword evidence="6" id="KW-0460">Magnesium</keyword>
<dbReference type="AlphaFoldDB" id="A0A7J0BJJ1"/>
<keyword evidence="8 10" id="KW-0717">Septation</keyword>
<evidence type="ECO:0000256" key="8">
    <source>
        <dbReference type="ARBA" id="ARBA00023210"/>
    </source>
</evidence>
<evidence type="ECO:0000256" key="5">
    <source>
        <dbReference type="ARBA" id="ARBA00022741"/>
    </source>
</evidence>
<dbReference type="Gene3D" id="3.40.50.300">
    <property type="entry name" value="P-loop containing nucleotide triphosphate hydrolases"/>
    <property type="match status" value="1"/>
</dbReference>